<dbReference type="Proteomes" id="UP000294225">
    <property type="component" value="Unassembled WGS sequence"/>
</dbReference>
<proteinExistence type="predicted"/>
<feature type="transmembrane region" description="Helical" evidence="1">
    <location>
        <begin position="28"/>
        <end position="49"/>
    </location>
</feature>
<protein>
    <recommendedName>
        <fullName evidence="4">PH domain-containing protein</fullName>
    </recommendedName>
</protein>
<reference evidence="2 3" key="1">
    <citation type="submission" date="2019-02" db="EMBL/GenBank/DDBJ databases">
        <title>Kribbella capetownensis sp. nov. and Kribbella speibonae sp. nov., isolated from soil.</title>
        <authorList>
            <person name="Curtis S.M."/>
            <person name="Norton I."/>
            <person name="Everest G.J."/>
            <person name="Meyers P.R."/>
        </authorList>
    </citation>
    <scope>NUCLEOTIDE SEQUENCE [LARGE SCALE GENOMIC DNA]</scope>
    <source>
        <strain evidence="2 3">YM55</strain>
    </source>
</reference>
<evidence type="ECO:0000256" key="1">
    <source>
        <dbReference type="SAM" id="Phobius"/>
    </source>
</evidence>
<name>A0A4R0IN30_9ACTN</name>
<comment type="caution">
    <text evidence="2">The sequence shown here is derived from an EMBL/GenBank/DDBJ whole genome shotgun (WGS) entry which is preliminary data.</text>
</comment>
<dbReference type="EMBL" id="SJKC01000005">
    <property type="protein sequence ID" value="TCC32678.1"/>
    <property type="molecule type" value="Genomic_DNA"/>
</dbReference>
<dbReference type="RefSeq" id="WP_131498801.1">
    <property type="nucleotide sequence ID" value="NZ_SJKC01000005.1"/>
</dbReference>
<keyword evidence="1" id="KW-0812">Transmembrane</keyword>
<dbReference type="AlphaFoldDB" id="A0A4R0IN30"/>
<organism evidence="2 3">
    <name type="scientific">Kribbella speibonae</name>
    <dbReference type="NCBI Taxonomy" id="1572660"/>
    <lineage>
        <taxon>Bacteria</taxon>
        <taxon>Bacillati</taxon>
        <taxon>Actinomycetota</taxon>
        <taxon>Actinomycetes</taxon>
        <taxon>Propionibacteriales</taxon>
        <taxon>Kribbellaceae</taxon>
        <taxon>Kribbella</taxon>
    </lineage>
</organism>
<accession>A0A4R0IN30</accession>
<gene>
    <name evidence="2" type="ORF">E0H92_31320</name>
</gene>
<keyword evidence="1" id="KW-1133">Transmembrane helix</keyword>
<evidence type="ECO:0000313" key="2">
    <source>
        <dbReference type="EMBL" id="TCC32678.1"/>
    </source>
</evidence>
<sequence length="169" mass="18584">MVMGNQDIGAWDAELHRSGRVIFAVRRALAFGGLVVVLVLAGIPILSVVRDLDDRGTWFTVRVALLAVLFAACVALAVLFLLGHPRVTVNATGIRFAWWRKVPWSEFEGTTLVTPSSGYAAPYLTITSTRGRKLHIPQTNVEDLPAFAAWLTKLNTQHRLKTTSTLNMS</sequence>
<evidence type="ECO:0008006" key="4">
    <source>
        <dbReference type="Google" id="ProtNLM"/>
    </source>
</evidence>
<keyword evidence="1" id="KW-0472">Membrane</keyword>
<evidence type="ECO:0000313" key="3">
    <source>
        <dbReference type="Proteomes" id="UP000294225"/>
    </source>
</evidence>
<feature type="transmembrane region" description="Helical" evidence="1">
    <location>
        <begin position="61"/>
        <end position="82"/>
    </location>
</feature>